<protein>
    <submittedName>
        <fullName evidence="1">AUGMIN subunit 7</fullName>
    </submittedName>
</protein>
<proteinExistence type="predicted"/>
<organism evidence="1 2">
    <name type="scientific">Camellia lanceoleosa</name>
    <dbReference type="NCBI Taxonomy" id="1840588"/>
    <lineage>
        <taxon>Eukaryota</taxon>
        <taxon>Viridiplantae</taxon>
        <taxon>Streptophyta</taxon>
        <taxon>Embryophyta</taxon>
        <taxon>Tracheophyta</taxon>
        <taxon>Spermatophyta</taxon>
        <taxon>Magnoliopsida</taxon>
        <taxon>eudicotyledons</taxon>
        <taxon>Gunneridae</taxon>
        <taxon>Pentapetalae</taxon>
        <taxon>asterids</taxon>
        <taxon>Ericales</taxon>
        <taxon>Theaceae</taxon>
        <taxon>Camellia</taxon>
    </lineage>
</organism>
<evidence type="ECO:0000313" key="1">
    <source>
        <dbReference type="EMBL" id="KAI8007369.1"/>
    </source>
</evidence>
<comment type="caution">
    <text evidence="1">The sequence shown here is derived from an EMBL/GenBank/DDBJ whole genome shotgun (WGS) entry which is preliminary data.</text>
</comment>
<reference evidence="1 2" key="1">
    <citation type="journal article" date="2022" name="Plant J.">
        <title>Chromosome-level genome of Camellia lanceoleosa provides a valuable resource for understanding genome evolution and self-incompatibility.</title>
        <authorList>
            <person name="Gong W."/>
            <person name="Xiao S."/>
            <person name="Wang L."/>
            <person name="Liao Z."/>
            <person name="Chang Y."/>
            <person name="Mo W."/>
            <person name="Hu G."/>
            <person name="Li W."/>
            <person name="Zhao G."/>
            <person name="Zhu H."/>
            <person name="Hu X."/>
            <person name="Ji K."/>
            <person name="Xiang X."/>
            <person name="Song Q."/>
            <person name="Yuan D."/>
            <person name="Jin S."/>
            <person name="Zhang L."/>
        </authorList>
    </citation>
    <scope>NUCLEOTIDE SEQUENCE [LARGE SCALE GENOMIC DNA]</scope>
    <source>
        <strain evidence="1">SQ_2022a</strain>
    </source>
</reference>
<accession>A0ACC0H373</accession>
<evidence type="ECO:0000313" key="2">
    <source>
        <dbReference type="Proteomes" id="UP001060215"/>
    </source>
</evidence>
<name>A0ACC0H373_9ERIC</name>
<dbReference type="EMBL" id="CM045764">
    <property type="protein sequence ID" value="KAI8007369.1"/>
    <property type="molecule type" value="Genomic_DNA"/>
</dbReference>
<keyword evidence="2" id="KW-1185">Reference proteome</keyword>
<sequence length="115" mass="13433">MSQTHLNRSFMSPNHKPTSKSHKPVVIIQSDRALWVFFYGFYLLLDEDYVEVEAKLRGHLESFLEIARSFNMIYTKEARPWTHMMDVPQLHGFGPTANCLITNGLNFFTLDFAFM</sequence>
<dbReference type="Proteomes" id="UP001060215">
    <property type="component" value="Chromosome 7"/>
</dbReference>
<gene>
    <name evidence="1" type="ORF">LOK49_LG07G03569</name>
</gene>